<dbReference type="PROSITE" id="PS50240">
    <property type="entry name" value="TRYPSIN_DOM"/>
    <property type="match status" value="1"/>
</dbReference>
<comment type="similarity">
    <text evidence="1">Belongs to the peptidase S1 family.</text>
</comment>
<evidence type="ECO:0000256" key="2">
    <source>
        <dbReference type="ARBA" id="ARBA00023026"/>
    </source>
</evidence>
<dbReference type="PROSITE" id="PS00134">
    <property type="entry name" value="TRYPSIN_HIS"/>
    <property type="match status" value="1"/>
</dbReference>
<dbReference type="OMA" id="GSTLGCN"/>
<dbReference type="CDD" id="cd00190">
    <property type="entry name" value="Tryp_SPc"/>
    <property type="match status" value="1"/>
</dbReference>
<evidence type="ECO:0000256" key="1">
    <source>
        <dbReference type="ARBA" id="ARBA00007664"/>
    </source>
</evidence>
<keyword evidence="3" id="KW-1015">Disulfide bond</keyword>
<dbReference type="SMART" id="SM00020">
    <property type="entry name" value="Tryp_SPc"/>
    <property type="match status" value="1"/>
</dbReference>
<keyword evidence="2" id="KW-0843">Virulence</keyword>
<organism evidence="7 8">
    <name type="scientific">Phaeodactylum tricornutum (strain CCAP 1055/1)</name>
    <dbReference type="NCBI Taxonomy" id="556484"/>
    <lineage>
        <taxon>Eukaryota</taxon>
        <taxon>Sar</taxon>
        <taxon>Stramenopiles</taxon>
        <taxon>Ochrophyta</taxon>
        <taxon>Bacillariophyta</taxon>
        <taxon>Bacillariophyceae</taxon>
        <taxon>Bacillariophycidae</taxon>
        <taxon>Naviculales</taxon>
        <taxon>Phaeodactylaceae</taxon>
        <taxon>Phaeodactylum</taxon>
    </lineage>
</organism>
<feature type="chain" id="PRO_5002855528" description="Peptidase S1 domain-containing protein" evidence="5">
    <location>
        <begin position="22"/>
        <end position="366"/>
    </location>
</feature>
<dbReference type="OrthoDB" id="126896at2759"/>
<keyword evidence="4" id="KW-0812">Transmembrane</keyword>
<dbReference type="Pfam" id="PF00089">
    <property type="entry name" value="Trypsin"/>
    <property type="match status" value="1"/>
</dbReference>
<proteinExistence type="inferred from homology"/>
<dbReference type="eggNOG" id="KOG3627">
    <property type="taxonomic scope" value="Eukaryota"/>
</dbReference>
<dbReference type="GeneID" id="7200837"/>
<dbReference type="InterPro" id="IPR018114">
    <property type="entry name" value="TRYPSIN_HIS"/>
</dbReference>
<dbReference type="HOGENOM" id="CLU_006842_7_5_1"/>
<reference evidence="8" key="2">
    <citation type="submission" date="2008-08" db="EMBL/GenBank/DDBJ databases">
        <authorList>
            <consortium name="Diatom Consortium"/>
            <person name="Grigoriev I."/>
            <person name="Grimwood J."/>
            <person name="Kuo A."/>
            <person name="Otillar R.P."/>
            <person name="Salamov A."/>
            <person name="Detter J.C."/>
            <person name="Lindquist E."/>
            <person name="Shapiro H."/>
            <person name="Lucas S."/>
            <person name="Glavina del Rio T."/>
            <person name="Pitluck S."/>
            <person name="Rokhsar D."/>
            <person name="Bowler C."/>
        </authorList>
    </citation>
    <scope>GENOME REANNOTATION</scope>
    <source>
        <strain evidence="8">CCAP 1055/1</strain>
    </source>
</reference>
<evidence type="ECO:0000313" key="8">
    <source>
        <dbReference type="Proteomes" id="UP000000759"/>
    </source>
</evidence>
<feature type="domain" description="Peptidase S1" evidence="6">
    <location>
        <begin position="39"/>
        <end position="277"/>
    </location>
</feature>
<reference evidence="7 8" key="1">
    <citation type="journal article" date="2008" name="Nature">
        <title>The Phaeodactylum genome reveals the evolutionary history of diatom genomes.</title>
        <authorList>
            <person name="Bowler C."/>
            <person name="Allen A.E."/>
            <person name="Badger J.H."/>
            <person name="Grimwood J."/>
            <person name="Jabbari K."/>
            <person name="Kuo A."/>
            <person name="Maheswari U."/>
            <person name="Martens C."/>
            <person name="Maumus F."/>
            <person name="Otillar R.P."/>
            <person name="Rayko E."/>
            <person name="Salamov A."/>
            <person name="Vandepoele K."/>
            <person name="Beszteri B."/>
            <person name="Gruber A."/>
            <person name="Heijde M."/>
            <person name="Katinka M."/>
            <person name="Mock T."/>
            <person name="Valentin K."/>
            <person name="Verret F."/>
            <person name="Berges J.A."/>
            <person name="Brownlee C."/>
            <person name="Cadoret J.P."/>
            <person name="Chiovitti A."/>
            <person name="Choi C.J."/>
            <person name="Coesel S."/>
            <person name="De Martino A."/>
            <person name="Detter J.C."/>
            <person name="Durkin C."/>
            <person name="Falciatore A."/>
            <person name="Fournet J."/>
            <person name="Haruta M."/>
            <person name="Huysman M.J."/>
            <person name="Jenkins B.D."/>
            <person name="Jiroutova K."/>
            <person name="Jorgensen R.E."/>
            <person name="Joubert Y."/>
            <person name="Kaplan A."/>
            <person name="Kroger N."/>
            <person name="Kroth P.G."/>
            <person name="La Roche J."/>
            <person name="Lindquist E."/>
            <person name="Lommer M."/>
            <person name="Martin-Jezequel V."/>
            <person name="Lopez P.J."/>
            <person name="Lucas S."/>
            <person name="Mangogna M."/>
            <person name="McGinnis K."/>
            <person name="Medlin L.K."/>
            <person name="Montsant A."/>
            <person name="Oudot-Le Secq M.P."/>
            <person name="Napoli C."/>
            <person name="Obornik M."/>
            <person name="Parker M.S."/>
            <person name="Petit J.L."/>
            <person name="Porcel B.M."/>
            <person name="Poulsen N."/>
            <person name="Robison M."/>
            <person name="Rychlewski L."/>
            <person name="Rynearson T.A."/>
            <person name="Schmutz J."/>
            <person name="Shapiro H."/>
            <person name="Siaut M."/>
            <person name="Stanley M."/>
            <person name="Sussman M.R."/>
            <person name="Taylor A.R."/>
            <person name="Vardi A."/>
            <person name="von Dassow P."/>
            <person name="Vyverman W."/>
            <person name="Willis A."/>
            <person name="Wyrwicz L.S."/>
            <person name="Rokhsar D.S."/>
            <person name="Weissenbach J."/>
            <person name="Armbrust E.V."/>
            <person name="Green B.R."/>
            <person name="Van de Peer Y."/>
            <person name="Grigoriev I.V."/>
        </authorList>
    </citation>
    <scope>NUCLEOTIDE SEQUENCE [LARGE SCALE GENOMIC DNA]</scope>
    <source>
        <strain evidence="7 8">CCAP 1055/1</strain>
    </source>
</reference>
<dbReference type="PANTHER" id="PTHR24276">
    <property type="entry name" value="POLYSERASE-RELATED"/>
    <property type="match status" value="1"/>
</dbReference>
<dbReference type="InParanoid" id="B7FZA8"/>
<keyword evidence="4" id="KW-0472">Membrane</keyword>
<sequence length="366" mass="40775">MTKRLAVAFPLIYVLVHLCLSMGHGDLRKSQNSEHRGLIINGRNAEKGRYPYFVTLDHNGGGVLIAPDIVLTAGHCKPRKRDNLKPRVGTYSFSRDRKIVDYEQFDIVDMVRHPGWIQVNEDDFIWDFLLIKLDGKSNKPVIKINRQADVPYEGQYVVAMGVGNTNPYFESKADTLQEVPLEYLSNDMCSESFDPARNLTYQDHINISMMCTTGGPRNERDACSYDSGSPIIIPGKNSEQDLLVGLVSWGELCADPDFPGVNSRVSSVSEWIDSVVCELSIDPPSDFCPERTDARSWHLMLMVVGIIAVTMAFFALCDCRAKKSLGVGDLDKSDTLIEKELLCNTYASRSEGESYGSIEAIALTTD</sequence>
<dbReference type="InterPro" id="IPR001254">
    <property type="entry name" value="Trypsin_dom"/>
</dbReference>
<dbReference type="KEGG" id="pti:PHATRDRAFT_45961"/>
<evidence type="ECO:0000256" key="3">
    <source>
        <dbReference type="ARBA" id="ARBA00023157"/>
    </source>
</evidence>
<dbReference type="Gene3D" id="2.40.10.10">
    <property type="entry name" value="Trypsin-like serine proteases"/>
    <property type="match status" value="1"/>
</dbReference>
<accession>B7FZA8</accession>
<dbReference type="PANTHER" id="PTHR24276:SF91">
    <property type="entry name" value="AT26814P-RELATED"/>
    <property type="match status" value="1"/>
</dbReference>
<keyword evidence="5" id="KW-0732">Signal</keyword>
<dbReference type="InterPro" id="IPR009003">
    <property type="entry name" value="Peptidase_S1_PA"/>
</dbReference>
<keyword evidence="4" id="KW-1133">Transmembrane helix</keyword>
<dbReference type="InterPro" id="IPR043504">
    <property type="entry name" value="Peptidase_S1_PA_chymotrypsin"/>
</dbReference>
<dbReference type="EMBL" id="CM000611">
    <property type="protein sequence ID" value="EEC48310.1"/>
    <property type="molecule type" value="Genomic_DNA"/>
</dbReference>
<keyword evidence="8" id="KW-1185">Reference proteome</keyword>
<dbReference type="PaxDb" id="2850-Phatr45961"/>
<dbReference type="SUPFAM" id="SSF50494">
    <property type="entry name" value="Trypsin-like serine proteases"/>
    <property type="match status" value="1"/>
</dbReference>
<dbReference type="AlphaFoldDB" id="B7FZA8"/>
<evidence type="ECO:0000313" key="7">
    <source>
        <dbReference type="EMBL" id="EEC48310.1"/>
    </source>
</evidence>
<dbReference type="RefSeq" id="XP_002180119.1">
    <property type="nucleotide sequence ID" value="XM_002180083.1"/>
</dbReference>
<name>B7FZA8_PHATC</name>
<dbReference type="InterPro" id="IPR001314">
    <property type="entry name" value="Peptidase_S1A"/>
</dbReference>
<feature type="signal peptide" evidence="5">
    <location>
        <begin position="1"/>
        <end position="21"/>
    </location>
</feature>
<dbReference type="GO" id="GO:0004252">
    <property type="term" value="F:serine-type endopeptidase activity"/>
    <property type="evidence" value="ECO:0007669"/>
    <property type="project" value="InterPro"/>
</dbReference>
<protein>
    <recommendedName>
        <fullName evidence="6">Peptidase S1 domain-containing protein</fullName>
    </recommendedName>
</protein>
<dbReference type="STRING" id="556484.B7FZA8"/>
<dbReference type="InterPro" id="IPR050430">
    <property type="entry name" value="Peptidase_S1"/>
</dbReference>
<evidence type="ECO:0000256" key="5">
    <source>
        <dbReference type="SAM" id="SignalP"/>
    </source>
</evidence>
<feature type="transmembrane region" description="Helical" evidence="4">
    <location>
        <begin position="297"/>
        <end position="316"/>
    </location>
</feature>
<dbReference type="PRINTS" id="PR00722">
    <property type="entry name" value="CHYMOTRYPSIN"/>
</dbReference>
<evidence type="ECO:0000256" key="4">
    <source>
        <dbReference type="SAM" id="Phobius"/>
    </source>
</evidence>
<gene>
    <name evidence="7" type="ORF">PHATRDRAFT_45961</name>
</gene>
<dbReference type="Proteomes" id="UP000000759">
    <property type="component" value="Chromosome 8"/>
</dbReference>
<dbReference type="GO" id="GO:0006508">
    <property type="term" value="P:proteolysis"/>
    <property type="evidence" value="ECO:0007669"/>
    <property type="project" value="InterPro"/>
</dbReference>
<evidence type="ECO:0000259" key="6">
    <source>
        <dbReference type="PROSITE" id="PS50240"/>
    </source>
</evidence>